<dbReference type="PROSITE" id="PS50172">
    <property type="entry name" value="BRCT"/>
    <property type="match status" value="1"/>
</dbReference>
<dbReference type="PANTHER" id="PTHR12221:SF6">
    <property type="entry name" value="PESCADILLO HOMOLOG"/>
    <property type="match status" value="1"/>
</dbReference>
<evidence type="ECO:0000256" key="3">
    <source>
        <dbReference type="ARBA" id="ARBA00022552"/>
    </source>
</evidence>
<sequence length="190" mass="22155">MRSIFLWYKGGIMLEQTEEVEVDTFNVGTDGKSLLDEEYPEINKLNKLKTLFKGTKIFLNREVPREPLVFILRCFGAEVSWNKTLFVGATFDESDESITHHIVDRPSIEKQYLSRYYVQPQWVFDSVNARELLPVERYFMGCVLPPHLSPFVDDSDNQHYIPASEDFNIQENDNNVSKENEQTMGRSSKF</sequence>
<evidence type="ECO:0000256" key="1">
    <source>
        <dbReference type="ARBA" id="ARBA00004604"/>
    </source>
</evidence>
<reference evidence="7" key="1">
    <citation type="submission" date="2016-04" db="EMBL/GenBank/DDBJ databases">
        <authorList>
            <person name="Calderon-Fernandez G.M.Sr."/>
        </authorList>
    </citation>
    <scope>NUCLEOTIDE SEQUENCE</scope>
    <source>
        <strain evidence="7">Int1</strain>
        <tissue evidence="7">Integument</tissue>
    </source>
</reference>
<dbReference type="Gene3D" id="3.40.50.10190">
    <property type="entry name" value="BRCT domain"/>
    <property type="match status" value="1"/>
</dbReference>
<proteinExistence type="predicted"/>
<evidence type="ECO:0000313" key="7">
    <source>
        <dbReference type="EMBL" id="JAS00643.1"/>
    </source>
</evidence>
<dbReference type="InterPro" id="IPR001357">
    <property type="entry name" value="BRCT_dom"/>
</dbReference>
<dbReference type="PANTHER" id="PTHR12221">
    <property type="entry name" value="PESCADILLO - RELATED"/>
    <property type="match status" value="1"/>
</dbReference>
<name>A0A161M529_TRIIF</name>
<evidence type="ECO:0000256" key="2">
    <source>
        <dbReference type="ARBA" id="ARBA00022517"/>
    </source>
</evidence>
<dbReference type="SMART" id="SM00292">
    <property type="entry name" value="BRCT"/>
    <property type="match status" value="1"/>
</dbReference>
<dbReference type="Pfam" id="PF16589">
    <property type="entry name" value="BRCT_2"/>
    <property type="match status" value="1"/>
</dbReference>
<evidence type="ECO:0000259" key="6">
    <source>
        <dbReference type="PROSITE" id="PS50172"/>
    </source>
</evidence>
<dbReference type="CDD" id="cd17709">
    <property type="entry name" value="BRCT_pescadillo_like"/>
    <property type="match status" value="1"/>
</dbReference>
<dbReference type="FunFam" id="3.40.50.10190:FF:000002">
    <property type="entry name" value="Pescadillo homolog"/>
    <property type="match status" value="1"/>
</dbReference>
<keyword evidence="3" id="KW-0698">rRNA processing</keyword>
<dbReference type="InterPro" id="IPR010613">
    <property type="entry name" value="PES"/>
</dbReference>
<reference evidence="7" key="2">
    <citation type="journal article" date="2017" name="J. Med. Entomol.">
        <title>Transcriptome Analysis of the Triatoma infestans (Hemiptera: Reduviidae) Integument.</title>
        <authorList>
            <person name="Calderon-Fernandez G.M."/>
            <person name="Moriconi D.E."/>
            <person name="Dulbecco A.B."/>
            <person name="Juarez M.P."/>
        </authorList>
    </citation>
    <scope>NUCLEOTIDE SEQUENCE</scope>
    <source>
        <strain evidence="7">Int1</strain>
        <tissue evidence="7">Integument</tissue>
    </source>
</reference>
<keyword evidence="2" id="KW-0690">Ribosome biogenesis</keyword>
<dbReference type="GO" id="GO:0003723">
    <property type="term" value="F:RNA binding"/>
    <property type="evidence" value="ECO:0007669"/>
    <property type="project" value="TreeGrafter"/>
</dbReference>
<accession>A0A161M529</accession>
<feature type="domain" description="BRCT" evidence="6">
    <location>
        <begin position="47"/>
        <end position="140"/>
    </location>
</feature>
<dbReference type="SUPFAM" id="SSF52113">
    <property type="entry name" value="BRCT domain"/>
    <property type="match status" value="1"/>
</dbReference>
<dbReference type="EMBL" id="GEMB01002545">
    <property type="protein sequence ID" value="JAS00643.1"/>
    <property type="molecule type" value="Transcribed_RNA"/>
</dbReference>
<dbReference type="InterPro" id="IPR036420">
    <property type="entry name" value="BRCT_dom_sf"/>
</dbReference>
<keyword evidence="4" id="KW-0539">Nucleus</keyword>
<comment type="subcellular location">
    <subcellularLocation>
        <location evidence="1">Nucleus</location>
        <location evidence="1">Nucleolus</location>
    </subcellularLocation>
</comment>
<organism evidence="7">
    <name type="scientific">Triatoma infestans</name>
    <name type="common">Assassin bug</name>
    <dbReference type="NCBI Taxonomy" id="30076"/>
    <lineage>
        <taxon>Eukaryota</taxon>
        <taxon>Metazoa</taxon>
        <taxon>Ecdysozoa</taxon>
        <taxon>Arthropoda</taxon>
        <taxon>Hexapoda</taxon>
        <taxon>Insecta</taxon>
        <taxon>Pterygota</taxon>
        <taxon>Neoptera</taxon>
        <taxon>Paraneoptera</taxon>
        <taxon>Hemiptera</taxon>
        <taxon>Heteroptera</taxon>
        <taxon>Panheteroptera</taxon>
        <taxon>Cimicomorpha</taxon>
        <taxon>Reduviidae</taxon>
        <taxon>Triatominae</taxon>
        <taxon>Triatoma</taxon>
    </lineage>
</organism>
<dbReference type="GO" id="GO:0000463">
    <property type="term" value="P:maturation of LSU-rRNA from tricistronic rRNA transcript (SSU-rRNA, 5.8S rRNA, LSU-rRNA)"/>
    <property type="evidence" value="ECO:0007669"/>
    <property type="project" value="TreeGrafter"/>
</dbReference>
<dbReference type="AlphaFoldDB" id="A0A161M529"/>
<protein>
    <submittedName>
        <fullName evidence="7">Pescadillo-like protein</fullName>
    </submittedName>
</protein>
<evidence type="ECO:0000256" key="4">
    <source>
        <dbReference type="ARBA" id="ARBA00023242"/>
    </source>
</evidence>
<dbReference type="GO" id="GO:0070545">
    <property type="term" value="C:PeBoW complex"/>
    <property type="evidence" value="ECO:0007669"/>
    <property type="project" value="TreeGrafter"/>
</dbReference>
<evidence type="ECO:0000256" key="5">
    <source>
        <dbReference type="SAM" id="MobiDB-lite"/>
    </source>
</evidence>
<feature type="region of interest" description="Disordered" evidence="5">
    <location>
        <begin position="165"/>
        <end position="190"/>
    </location>
</feature>